<reference evidence="2" key="1">
    <citation type="submission" date="2020-02" db="EMBL/GenBank/DDBJ databases">
        <title>Delineation of the pyrene-degrading pathway in Roseobacter clade bacteria by genomic analysis.</title>
        <authorList>
            <person name="Zhou H."/>
            <person name="Wang H."/>
        </authorList>
    </citation>
    <scope>NUCLEOTIDE SEQUENCE</scope>
    <source>
        <strain evidence="2">PrR005</strain>
    </source>
</reference>
<evidence type="ECO:0000313" key="2">
    <source>
        <dbReference type="EMBL" id="NDW46401.1"/>
    </source>
</evidence>
<evidence type="ECO:0008006" key="3">
    <source>
        <dbReference type="Google" id="ProtNLM"/>
    </source>
</evidence>
<organism evidence="2">
    <name type="scientific">Ruegeria sp. PrR005</name>
    <dbReference type="NCBI Taxonomy" id="2706882"/>
    <lineage>
        <taxon>Bacteria</taxon>
        <taxon>Pseudomonadati</taxon>
        <taxon>Pseudomonadota</taxon>
        <taxon>Alphaproteobacteria</taxon>
        <taxon>Rhodobacterales</taxon>
        <taxon>Roseobacteraceae</taxon>
        <taxon>Ruegeria</taxon>
    </lineage>
</organism>
<dbReference type="EMBL" id="JAAGOX010000032">
    <property type="protein sequence ID" value="NDW46401.1"/>
    <property type="molecule type" value="Genomic_DNA"/>
</dbReference>
<name>A0A6B2NQG8_9RHOB</name>
<comment type="caution">
    <text evidence="2">The sequence shown here is derived from an EMBL/GenBank/DDBJ whole genome shotgun (WGS) entry which is preliminary data.</text>
</comment>
<keyword evidence="1" id="KW-0732">Signal</keyword>
<evidence type="ECO:0000256" key="1">
    <source>
        <dbReference type="SAM" id="SignalP"/>
    </source>
</evidence>
<dbReference type="RefSeq" id="WP_164131435.1">
    <property type="nucleotide sequence ID" value="NZ_JAAGOX010000032.1"/>
</dbReference>
<gene>
    <name evidence="2" type="ORF">G0P99_15715</name>
</gene>
<accession>A0A6B2NQG8</accession>
<feature type="signal peptide" evidence="1">
    <location>
        <begin position="1"/>
        <end position="24"/>
    </location>
</feature>
<sequence>MIRTLSGFGTAVLCAALLSASAEAQNSKFDLTGVSIAPMKTANLCSKIGGKGAQPELVLKHSAVAGTKIKVRMYDVHGKRDVTEHNTVRVKSSGSGQTVVNSGFRPPCNTTGGRKNSSYRFDVSVGGKTTTVIWGNYDSGKKKIVP</sequence>
<proteinExistence type="predicted"/>
<protein>
    <recommendedName>
        <fullName evidence="3">DUF2541 family protein</fullName>
    </recommendedName>
</protein>
<feature type="chain" id="PRO_5025364427" description="DUF2541 family protein" evidence="1">
    <location>
        <begin position="25"/>
        <end position="146"/>
    </location>
</feature>
<dbReference type="AlphaFoldDB" id="A0A6B2NQG8"/>